<dbReference type="PANTHER" id="PTHR47755">
    <property type="entry name" value="CELL DIVISION PROTEIN FTSX"/>
    <property type="match status" value="1"/>
</dbReference>
<feature type="transmembrane region" description="Helical" evidence="13">
    <location>
        <begin position="20"/>
        <end position="41"/>
    </location>
</feature>
<feature type="transmembrane region" description="Helical" evidence="13">
    <location>
        <begin position="234"/>
        <end position="256"/>
    </location>
</feature>
<comment type="subcellular location">
    <subcellularLocation>
        <location evidence="2">Cell membrane</location>
        <topology evidence="2">Multi-pass membrane protein</topology>
    </subcellularLocation>
</comment>
<proteinExistence type="inferred from homology"/>
<protein>
    <recommendedName>
        <fullName evidence="5 12">Cell division protein FtsX</fullName>
    </recommendedName>
</protein>
<dbReference type="EMBL" id="FNKB01000002">
    <property type="protein sequence ID" value="SDQ54077.1"/>
    <property type="molecule type" value="Genomic_DNA"/>
</dbReference>
<evidence type="ECO:0000259" key="14">
    <source>
        <dbReference type="Pfam" id="PF02687"/>
    </source>
</evidence>
<dbReference type="NCBIfam" id="NF038346">
    <property type="entry name" value="FtsX_actino"/>
    <property type="match status" value="1"/>
</dbReference>
<organism evidence="16 17">
    <name type="scientific">Leucobacter chromiiresistens</name>
    <dbReference type="NCBI Taxonomy" id="1079994"/>
    <lineage>
        <taxon>Bacteria</taxon>
        <taxon>Bacillati</taxon>
        <taxon>Actinomycetota</taxon>
        <taxon>Actinomycetes</taxon>
        <taxon>Micrococcales</taxon>
        <taxon>Microbacteriaceae</taxon>
        <taxon>Leucobacter</taxon>
    </lineage>
</organism>
<dbReference type="Pfam" id="PF18075">
    <property type="entry name" value="FtsX_ECD"/>
    <property type="match status" value="1"/>
</dbReference>
<evidence type="ECO:0000256" key="5">
    <source>
        <dbReference type="ARBA" id="ARBA00021907"/>
    </source>
</evidence>
<evidence type="ECO:0000256" key="2">
    <source>
        <dbReference type="ARBA" id="ARBA00004651"/>
    </source>
</evidence>
<evidence type="ECO:0000259" key="15">
    <source>
        <dbReference type="Pfam" id="PF18075"/>
    </source>
</evidence>
<evidence type="ECO:0000256" key="1">
    <source>
        <dbReference type="ARBA" id="ARBA00003552"/>
    </source>
</evidence>
<evidence type="ECO:0000256" key="13">
    <source>
        <dbReference type="SAM" id="Phobius"/>
    </source>
</evidence>
<reference evidence="16 17" key="1">
    <citation type="submission" date="2016-10" db="EMBL/GenBank/DDBJ databases">
        <authorList>
            <person name="de Groot N.N."/>
        </authorList>
    </citation>
    <scope>NUCLEOTIDE SEQUENCE [LARGE SCALE GENOMIC DNA]</scope>
    <source>
        <strain evidence="16 17">DSM 22788</strain>
    </source>
</reference>
<feature type="transmembrane region" description="Helical" evidence="13">
    <location>
        <begin position="171"/>
        <end position="197"/>
    </location>
</feature>
<evidence type="ECO:0000256" key="11">
    <source>
        <dbReference type="ARBA" id="ARBA00023306"/>
    </source>
</evidence>
<dbReference type="Pfam" id="PF02687">
    <property type="entry name" value="FtsX"/>
    <property type="match status" value="1"/>
</dbReference>
<keyword evidence="7 12" id="KW-0132">Cell division</keyword>
<name>A0A1H1BQ71_9MICO</name>
<dbReference type="Proteomes" id="UP000182690">
    <property type="component" value="Unassembled WGS sequence"/>
</dbReference>
<dbReference type="OrthoDB" id="9812531at2"/>
<dbReference type="GO" id="GO:0005886">
    <property type="term" value="C:plasma membrane"/>
    <property type="evidence" value="ECO:0007669"/>
    <property type="project" value="UniProtKB-SubCell"/>
</dbReference>
<evidence type="ECO:0000256" key="7">
    <source>
        <dbReference type="ARBA" id="ARBA00022618"/>
    </source>
</evidence>
<dbReference type="InterPro" id="IPR004513">
    <property type="entry name" value="FtsX"/>
</dbReference>
<keyword evidence="10 12" id="KW-0472">Membrane</keyword>
<evidence type="ECO:0000256" key="6">
    <source>
        <dbReference type="ARBA" id="ARBA00022475"/>
    </source>
</evidence>
<evidence type="ECO:0000313" key="17">
    <source>
        <dbReference type="Proteomes" id="UP000182690"/>
    </source>
</evidence>
<gene>
    <name evidence="16" type="ORF">SAMN04488565_2970</name>
</gene>
<feature type="domain" description="ABC3 transporter permease C-terminal" evidence="14">
    <location>
        <begin position="184"/>
        <end position="299"/>
    </location>
</feature>
<keyword evidence="9 13" id="KW-1133">Transmembrane helix</keyword>
<dbReference type="InterPro" id="IPR047929">
    <property type="entry name" value="FtsX_actino"/>
</dbReference>
<keyword evidence="8 13" id="KW-0812">Transmembrane</keyword>
<evidence type="ECO:0000256" key="3">
    <source>
        <dbReference type="ARBA" id="ARBA00007379"/>
    </source>
</evidence>
<feature type="domain" description="FtsX extracellular" evidence="15">
    <location>
        <begin position="57"/>
        <end position="161"/>
    </location>
</feature>
<dbReference type="InterPro" id="IPR040690">
    <property type="entry name" value="FtsX_ECD"/>
</dbReference>
<dbReference type="STRING" id="1079994.SAMN04488565_2970"/>
<dbReference type="InterPro" id="IPR003838">
    <property type="entry name" value="ABC3_permease_C"/>
</dbReference>
<comment type="similarity">
    <text evidence="3 12">Belongs to the ABC-4 integral membrane protein family. FtsX subfamily.</text>
</comment>
<keyword evidence="11 12" id="KW-0131">Cell cycle</keyword>
<evidence type="ECO:0000313" key="16">
    <source>
        <dbReference type="EMBL" id="SDQ54077.1"/>
    </source>
</evidence>
<dbReference type="RefSeq" id="WP_029608253.1">
    <property type="nucleotide sequence ID" value="NZ_FNKB01000002.1"/>
</dbReference>
<dbReference type="PIRSF" id="PIRSF003097">
    <property type="entry name" value="FtsX"/>
    <property type="match status" value="1"/>
</dbReference>
<evidence type="ECO:0000256" key="10">
    <source>
        <dbReference type="ARBA" id="ARBA00023136"/>
    </source>
</evidence>
<evidence type="ECO:0000256" key="4">
    <source>
        <dbReference type="ARBA" id="ARBA00011160"/>
    </source>
</evidence>
<evidence type="ECO:0000256" key="8">
    <source>
        <dbReference type="ARBA" id="ARBA00022692"/>
    </source>
</evidence>
<feature type="transmembrane region" description="Helical" evidence="13">
    <location>
        <begin position="276"/>
        <end position="298"/>
    </location>
</feature>
<dbReference type="Gene3D" id="3.30.70.3040">
    <property type="match status" value="1"/>
</dbReference>
<dbReference type="AlphaFoldDB" id="A0A1H1BQ71"/>
<dbReference type="eggNOG" id="COG2177">
    <property type="taxonomic scope" value="Bacteria"/>
</dbReference>
<evidence type="ECO:0000256" key="12">
    <source>
        <dbReference type="PIRNR" id="PIRNR003097"/>
    </source>
</evidence>
<comment type="subunit">
    <text evidence="4">Forms a membrane-associated complex with FtsE.</text>
</comment>
<comment type="function">
    <text evidence="1">Part of the ABC transporter FtsEX involved in cellular division.</text>
</comment>
<evidence type="ECO:0000256" key="9">
    <source>
        <dbReference type="ARBA" id="ARBA00022989"/>
    </source>
</evidence>
<dbReference type="PANTHER" id="PTHR47755:SF1">
    <property type="entry name" value="CELL DIVISION PROTEIN FTSX"/>
    <property type="match status" value="1"/>
</dbReference>
<sequence>MRVGLVLGEVWNGFRRNLSVVISVVLVTFVSLTFVGAAILMQLQIQQMKTFWFDRAQVAVYLCTDYDQSATCSGTDAGEEEIAAVQAALDSDTLAPYIEDTFFVDHEQAYEEFTKQFEGNPIVEITRPEQLNQTFWIKLKDPSRSDIIQETFAGIPGVQSVSDQRSLLDRIFLFLGVASYTAIAIAGLMLIAAMLLISTTIRLSAYSRRREIGIMRLVGASNRFIQTPFILEGIIAALIGAVLASAASVAIVKFFVQGFLAQEVPFTSYITVEQSLVVPPILVLVGVVLSAIAAKIAITRYLRV</sequence>
<accession>A0A1H1BQ71</accession>
<dbReference type="GO" id="GO:0051301">
    <property type="term" value="P:cell division"/>
    <property type="evidence" value="ECO:0007669"/>
    <property type="project" value="UniProtKB-KW"/>
</dbReference>
<keyword evidence="6 12" id="KW-1003">Cell membrane</keyword>